<protein>
    <recommendedName>
        <fullName evidence="4">Lipoprotein</fullName>
    </recommendedName>
</protein>
<feature type="chain" id="PRO_5045243998" description="Lipoprotein" evidence="1">
    <location>
        <begin position="23"/>
        <end position="229"/>
    </location>
</feature>
<sequence>MNRLIAAALLLALALLGGCAHTAQQSTKAELFPLMYEQKPRSIVVLPPINESTAADAPTYYSTTIQEPLVFTGYYVLPYEVSSDILAHEGITDGHQLYDLPLNTLKEYFGADAVLFTRIKKWDTSYAVVASYLTVAVECELKSTTTGEKMWNYSGTVVIDLTNHNTGGGLAGLLVQVVVTAMNTAMADYVPYAMQANAIALNAMPFGPYHPQHEKDTEHKVFVQKAADK</sequence>
<evidence type="ECO:0008006" key="4">
    <source>
        <dbReference type="Google" id="ProtNLM"/>
    </source>
</evidence>
<keyword evidence="1" id="KW-0732">Signal</keyword>
<dbReference type="Pfam" id="PF05643">
    <property type="entry name" value="GNA1162-like"/>
    <property type="match status" value="1"/>
</dbReference>
<dbReference type="PROSITE" id="PS51257">
    <property type="entry name" value="PROKAR_LIPOPROTEIN"/>
    <property type="match status" value="1"/>
</dbReference>
<dbReference type="Proteomes" id="UP001194469">
    <property type="component" value="Unassembled WGS sequence"/>
</dbReference>
<gene>
    <name evidence="2" type="ORF">FVW20_08415</name>
</gene>
<feature type="signal peptide" evidence="1">
    <location>
        <begin position="1"/>
        <end position="22"/>
    </location>
</feature>
<organism evidence="2 3">
    <name type="scientific">Nitratidesulfovibrio oxamicus</name>
    <dbReference type="NCBI Taxonomy" id="32016"/>
    <lineage>
        <taxon>Bacteria</taxon>
        <taxon>Pseudomonadati</taxon>
        <taxon>Thermodesulfobacteriota</taxon>
        <taxon>Desulfovibrionia</taxon>
        <taxon>Desulfovibrionales</taxon>
        <taxon>Desulfovibrionaceae</taxon>
        <taxon>Nitratidesulfovibrio</taxon>
    </lineage>
</organism>
<dbReference type="RefSeq" id="WP_196609072.1">
    <property type="nucleotide sequence ID" value="NZ_VRYY01000211.1"/>
</dbReference>
<evidence type="ECO:0000313" key="2">
    <source>
        <dbReference type="EMBL" id="MBG3877034.1"/>
    </source>
</evidence>
<keyword evidence="3" id="KW-1185">Reference proteome</keyword>
<reference evidence="2 3" key="1">
    <citation type="submission" date="2019-08" db="EMBL/GenBank/DDBJ databases">
        <authorList>
            <person name="Luo N."/>
        </authorList>
    </citation>
    <scope>NUCLEOTIDE SEQUENCE [LARGE SCALE GENOMIC DNA]</scope>
    <source>
        <strain evidence="2 3">NCIMB 9442</strain>
    </source>
</reference>
<evidence type="ECO:0000256" key="1">
    <source>
        <dbReference type="SAM" id="SignalP"/>
    </source>
</evidence>
<dbReference type="InterPro" id="IPR008517">
    <property type="entry name" value="GNA1162-like"/>
</dbReference>
<comment type="caution">
    <text evidence="2">The sequence shown here is derived from an EMBL/GenBank/DDBJ whole genome shotgun (WGS) entry which is preliminary data.</text>
</comment>
<proteinExistence type="predicted"/>
<dbReference type="Gene3D" id="3.40.50.10610">
    <property type="entry name" value="ABC-type transport auxiliary lipoprotein component"/>
    <property type="match status" value="1"/>
</dbReference>
<accession>A0ABS0J3Q7</accession>
<name>A0ABS0J3Q7_9BACT</name>
<evidence type="ECO:0000313" key="3">
    <source>
        <dbReference type="Proteomes" id="UP001194469"/>
    </source>
</evidence>
<dbReference type="EMBL" id="VRYY01000211">
    <property type="protein sequence ID" value="MBG3877034.1"/>
    <property type="molecule type" value="Genomic_DNA"/>
</dbReference>